<dbReference type="AlphaFoldDB" id="A0A1F6CB58"/>
<dbReference type="PANTHER" id="PTHR39453:SF1">
    <property type="entry name" value="PHOSPHATE PROPANOYLTRANSFERASE"/>
    <property type="match status" value="1"/>
</dbReference>
<keyword evidence="8" id="KW-0012">Acyltransferase</keyword>
<evidence type="ECO:0000256" key="1">
    <source>
        <dbReference type="ARBA" id="ARBA00001947"/>
    </source>
</evidence>
<comment type="similarity">
    <text evidence="2">Belongs to the PduL family.</text>
</comment>
<evidence type="ECO:0000256" key="7">
    <source>
        <dbReference type="ARBA" id="ARBA00022833"/>
    </source>
</evidence>
<dbReference type="EC" id="2.3.1.222" evidence="3"/>
<dbReference type="InterPro" id="IPR008300">
    <property type="entry name" value="PTAC"/>
</dbReference>
<evidence type="ECO:0000256" key="4">
    <source>
        <dbReference type="ARBA" id="ARBA00020837"/>
    </source>
</evidence>
<dbReference type="EMBL" id="MFKF01000317">
    <property type="protein sequence ID" value="OGG46434.1"/>
    <property type="molecule type" value="Genomic_DNA"/>
</dbReference>
<protein>
    <recommendedName>
        <fullName evidence="4">Phosphate propanoyltransferase</fullName>
        <ecNumber evidence="3">2.3.1.222</ecNumber>
    </recommendedName>
    <alternativeName>
        <fullName evidence="10">Phosphate acyltransferase PduL</fullName>
    </alternativeName>
    <alternativeName>
        <fullName evidence="9">Phosphotransacylase PduL</fullName>
    </alternativeName>
    <alternativeName>
        <fullName evidence="11">Propanediol utilization protein PduL</fullName>
    </alternativeName>
</protein>
<evidence type="ECO:0000313" key="13">
    <source>
        <dbReference type="Proteomes" id="UP000178606"/>
    </source>
</evidence>
<comment type="caution">
    <text evidence="12">The sequence shown here is derived from an EMBL/GenBank/DDBJ whole genome shotgun (WGS) entry which is preliminary data.</text>
</comment>
<comment type="cofactor">
    <cofactor evidence="1">
        <name>Zn(2+)</name>
        <dbReference type="ChEBI" id="CHEBI:29105"/>
    </cofactor>
</comment>
<evidence type="ECO:0000256" key="9">
    <source>
        <dbReference type="ARBA" id="ARBA00030044"/>
    </source>
</evidence>
<dbReference type="GO" id="GO:0046872">
    <property type="term" value="F:metal ion binding"/>
    <property type="evidence" value="ECO:0007669"/>
    <property type="project" value="UniProtKB-KW"/>
</dbReference>
<sequence length="205" mass="22281">MQEVIRRVRGEATSDARRLVPVGVSVRHVHLSQEALEHLYGPGGRVTKLRDLYQPGAYAAEQTVTLVGSRMRAIERVRVLAPLRDYVQVELARTDGILLGIDLPVRDSGQLDGATAITLVGPRGALTLPVAIRAIRHVHLSPADAQRMGLQGAKRVRIRTAGPKALVFDNVVVKVGEEYIPELHLDTDDANAADLVCGDPVEIEI</sequence>
<dbReference type="Pfam" id="PF06130">
    <property type="entry name" value="PTAC"/>
    <property type="match status" value="1"/>
</dbReference>
<proteinExistence type="inferred from homology"/>
<evidence type="ECO:0000256" key="11">
    <source>
        <dbReference type="ARBA" id="ARBA00033077"/>
    </source>
</evidence>
<evidence type="ECO:0000256" key="10">
    <source>
        <dbReference type="ARBA" id="ARBA00030939"/>
    </source>
</evidence>
<keyword evidence="7" id="KW-0862">Zinc</keyword>
<reference evidence="12 13" key="1">
    <citation type="journal article" date="2016" name="Nat. Commun.">
        <title>Thousands of microbial genomes shed light on interconnected biogeochemical processes in an aquifer system.</title>
        <authorList>
            <person name="Anantharaman K."/>
            <person name="Brown C.T."/>
            <person name="Hug L.A."/>
            <person name="Sharon I."/>
            <person name="Castelle C.J."/>
            <person name="Probst A.J."/>
            <person name="Thomas B.C."/>
            <person name="Singh A."/>
            <person name="Wilkins M.J."/>
            <person name="Karaoz U."/>
            <person name="Brodie E.L."/>
            <person name="Williams K.H."/>
            <person name="Hubbard S.S."/>
            <person name="Banfield J.F."/>
        </authorList>
    </citation>
    <scope>NUCLEOTIDE SEQUENCE [LARGE SCALE GENOMIC DNA]</scope>
    <source>
        <strain evidence="13">RIFCSPLOWO2_12_FULL_64_10</strain>
    </source>
</reference>
<evidence type="ECO:0000256" key="3">
    <source>
        <dbReference type="ARBA" id="ARBA00012206"/>
    </source>
</evidence>
<accession>A0A1F6CB58</accession>
<evidence type="ECO:0000256" key="8">
    <source>
        <dbReference type="ARBA" id="ARBA00023315"/>
    </source>
</evidence>
<evidence type="ECO:0000256" key="6">
    <source>
        <dbReference type="ARBA" id="ARBA00022723"/>
    </source>
</evidence>
<evidence type="ECO:0000256" key="2">
    <source>
        <dbReference type="ARBA" id="ARBA00007342"/>
    </source>
</evidence>
<dbReference type="Proteomes" id="UP000178606">
    <property type="component" value="Unassembled WGS sequence"/>
</dbReference>
<name>A0A1F6CB58_HANXR</name>
<evidence type="ECO:0000256" key="5">
    <source>
        <dbReference type="ARBA" id="ARBA00022679"/>
    </source>
</evidence>
<keyword evidence="5" id="KW-0808">Transferase</keyword>
<dbReference type="GO" id="GO:0016747">
    <property type="term" value="F:acyltransferase activity, transferring groups other than amino-acyl groups"/>
    <property type="evidence" value="ECO:0007669"/>
    <property type="project" value="InterPro"/>
</dbReference>
<gene>
    <name evidence="12" type="ORF">A3F84_05310</name>
</gene>
<evidence type="ECO:0000313" key="12">
    <source>
        <dbReference type="EMBL" id="OGG46434.1"/>
    </source>
</evidence>
<organism evidence="12 13">
    <name type="scientific">Handelsmanbacteria sp. (strain RIFCSPLOWO2_12_FULL_64_10)</name>
    <dbReference type="NCBI Taxonomy" id="1817868"/>
    <lineage>
        <taxon>Bacteria</taxon>
        <taxon>Candidatus Handelsmaniibacteriota</taxon>
    </lineage>
</organism>
<keyword evidence="6" id="KW-0479">Metal-binding</keyword>
<dbReference type="PANTHER" id="PTHR39453">
    <property type="entry name" value="PHOSPHATE PROPANOYLTRANSFERASE"/>
    <property type="match status" value="1"/>
</dbReference>